<dbReference type="Proteomes" id="UP000015354">
    <property type="component" value="Unassembled WGS sequence"/>
</dbReference>
<dbReference type="EMBL" id="ATMH01007388">
    <property type="protein sequence ID" value="EPY23937.1"/>
    <property type="molecule type" value="Genomic_DNA"/>
</dbReference>
<dbReference type="AlphaFoldDB" id="S9UZY8"/>
<reference evidence="3 4" key="1">
    <citation type="journal article" date="2013" name="PLoS ONE">
        <title>Predicting the Proteins of Angomonas deanei, Strigomonas culicis and Their Respective Endosymbionts Reveals New Aspects of the Trypanosomatidae Family.</title>
        <authorList>
            <person name="Motta M.C."/>
            <person name="Martins A.C."/>
            <person name="de Souza S.S."/>
            <person name="Catta-Preta C.M."/>
            <person name="Silva R."/>
            <person name="Klein C.C."/>
            <person name="de Almeida L.G."/>
            <person name="de Lima Cunha O."/>
            <person name="Ciapina L.P."/>
            <person name="Brocchi M."/>
            <person name="Colabardini A.C."/>
            <person name="de Araujo Lima B."/>
            <person name="Machado C.R."/>
            <person name="de Almeida Soares C.M."/>
            <person name="Probst C.M."/>
            <person name="de Menezes C.B."/>
            <person name="Thompson C.E."/>
            <person name="Bartholomeu D.C."/>
            <person name="Gradia D.F."/>
            <person name="Pavoni D.P."/>
            <person name="Grisard E.C."/>
            <person name="Fantinatti-Garboggini F."/>
            <person name="Marchini F.K."/>
            <person name="Rodrigues-Luiz G.F."/>
            <person name="Wagner G."/>
            <person name="Goldman G.H."/>
            <person name="Fietto J.L."/>
            <person name="Elias M.C."/>
            <person name="Goldman M.H."/>
            <person name="Sagot M.F."/>
            <person name="Pereira M."/>
            <person name="Stoco P.H."/>
            <person name="de Mendonca-Neto R.P."/>
            <person name="Teixeira S.M."/>
            <person name="Maciel T.E."/>
            <person name="de Oliveira Mendes T.A."/>
            <person name="Urmenyi T.P."/>
            <person name="de Souza W."/>
            <person name="Schenkman S."/>
            <person name="de Vasconcelos A.T."/>
        </authorList>
    </citation>
    <scope>NUCLEOTIDE SEQUENCE [LARGE SCALE GENOMIC DNA]</scope>
</reference>
<evidence type="ECO:0000313" key="2">
    <source>
        <dbReference type="EMBL" id="EPY23937.1"/>
    </source>
</evidence>
<comment type="caution">
    <text evidence="3">The sequence shown here is derived from an EMBL/GenBank/DDBJ whole genome shotgun (WGS) entry which is preliminary data.</text>
</comment>
<dbReference type="InterPro" id="IPR002048">
    <property type="entry name" value="EF_hand_dom"/>
</dbReference>
<dbReference type="EMBL" id="ATMH01000591">
    <property type="protein sequence ID" value="EPY36427.1"/>
    <property type="molecule type" value="Genomic_DNA"/>
</dbReference>
<dbReference type="InterPro" id="IPR011992">
    <property type="entry name" value="EF-hand-dom_pair"/>
</dbReference>
<dbReference type="Gene3D" id="1.10.238.10">
    <property type="entry name" value="EF-hand"/>
    <property type="match status" value="1"/>
</dbReference>
<keyword evidence="4" id="KW-1185">Reference proteome</keyword>
<reference evidence="3" key="2">
    <citation type="submission" date="2013-03" db="EMBL/GenBank/DDBJ databases">
        <authorList>
            <person name="Motta M.C.M."/>
            <person name="Martins A.C.A."/>
            <person name="Preta C.M.C.C."/>
            <person name="Silva R."/>
            <person name="de Souza S.S."/>
            <person name="Klein C.C."/>
            <person name="de Almeida L.G.P."/>
            <person name="Cunha O.L."/>
            <person name="Colabardini A.C."/>
            <person name="Lima B.A."/>
            <person name="Machado C.R."/>
            <person name="Soares C.M.A."/>
            <person name="de Menezes C.B.A."/>
            <person name="Bartolomeu D.C."/>
            <person name="Grisard E.C."/>
            <person name="Fantinatti-Garboggini F."/>
            <person name="Rodrigues-Luiz G.F."/>
            <person name="Wagner G."/>
            <person name="Goldman G.H."/>
            <person name="Fietto J.L.R."/>
            <person name="Ciapina L.P."/>
            <person name="Brocchi M."/>
            <person name="Elias M.C."/>
            <person name="Goldman M.H.S."/>
            <person name="Sagot M.-F."/>
            <person name="Pereira M."/>
            <person name="Stoco P.H."/>
            <person name="Teixeira S.M.R."/>
            <person name="de Mendonca-Neto R.P."/>
            <person name="Maciel T.E.F."/>
            <person name="Mendes T.A.O."/>
            <person name="Urmenyi T.P."/>
            <person name="Teixeira M.M.G."/>
            <person name="de Camargo E.F.P."/>
            <person name="de Sousa W."/>
            <person name="Schenkman S."/>
            <person name="de Vasconcelos A.T.R."/>
        </authorList>
    </citation>
    <scope>NUCLEOTIDE SEQUENCE</scope>
</reference>
<dbReference type="OrthoDB" id="26525at2759"/>
<protein>
    <recommendedName>
        <fullName evidence="1">EF-hand domain-containing protein</fullName>
    </recommendedName>
</protein>
<evidence type="ECO:0000313" key="3">
    <source>
        <dbReference type="EMBL" id="EPY36427.1"/>
    </source>
</evidence>
<name>S9UZY8_9TRYP</name>
<dbReference type="PROSITE" id="PS50222">
    <property type="entry name" value="EF_HAND_2"/>
    <property type="match status" value="1"/>
</dbReference>
<proteinExistence type="predicted"/>
<feature type="domain" description="EF-hand" evidence="1">
    <location>
        <begin position="29"/>
        <end position="64"/>
    </location>
</feature>
<sequence>MSYRGLVTESHNRHLTGDEIEHNIGSLPVTDNRIQELFETLDEDQSGTLPVQKVKTFYMNMEHYGLDPTDVEAEKKIRKYANTFPDALTYDEFACFVLSIAQW</sequence>
<evidence type="ECO:0000259" key="1">
    <source>
        <dbReference type="PROSITE" id="PS50222"/>
    </source>
</evidence>
<gene>
    <name evidence="3" type="ORF">STCU_00591</name>
    <name evidence="2" type="ORF">STCU_07388</name>
</gene>
<evidence type="ECO:0000313" key="4">
    <source>
        <dbReference type="Proteomes" id="UP000015354"/>
    </source>
</evidence>
<organism evidence="3 4">
    <name type="scientific">Strigomonas culicis</name>
    <dbReference type="NCBI Taxonomy" id="28005"/>
    <lineage>
        <taxon>Eukaryota</taxon>
        <taxon>Discoba</taxon>
        <taxon>Euglenozoa</taxon>
        <taxon>Kinetoplastea</taxon>
        <taxon>Metakinetoplastina</taxon>
        <taxon>Trypanosomatida</taxon>
        <taxon>Trypanosomatidae</taxon>
        <taxon>Strigomonadinae</taxon>
        <taxon>Strigomonas</taxon>
    </lineage>
</organism>
<dbReference type="GO" id="GO:0005509">
    <property type="term" value="F:calcium ion binding"/>
    <property type="evidence" value="ECO:0007669"/>
    <property type="project" value="InterPro"/>
</dbReference>
<dbReference type="SUPFAM" id="SSF47473">
    <property type="entry name" value="EF-hand"/>
    <property type="match status" value="1"/>
</dbReference>
<accession>S9UZY8</accession>